<dbReference type="Pfam" id="PF03180">
    <property type="entry name" value="Lipoprotein_9"/>
    <property type="match status" value="1"/>
</dbReference>
<dbReference type="EMBL" id="JACVHF010000007">
    <property type="protein sequence ID" value="MBC9784641.1"/>
    <property type="molecule type" value="Genomic_DNA"/>
</dbReference>
<dbReference type="RefSeq" id="WP_188039813.1">
    <property type="nucleotide sequence ID" value="NZ_JACVHF010000007.1"/>
</dbReference>
<keyword evidence="3" id="KW-0472">Membrane</keyword>
<comment type="caution">
    <text evidence="8">The sequence shown here is derived from an EMBL/GenBank/DDBJ whole genome shotgun (WGS) entry which is preliminary data.</text>
</comment>
<dbReference type="CDD" id="cd13597">
    <property type="entry name" value="PBP2_lipoprotein_Tp32"/>
    <property type="match status" value="1"/>
</dbReference>
<keyword evidence="5 6" id="KW-0449">Lipoprotein</keyword>
<dbReference type="Proteomes" id="UP000617402">
    <property type="component" value="Unassembled WGS sequence"/>
</dbReference>
<sequence>MKRFIKVTGLLLALIITAFGLAGCGAKDTGSQAKTIKLGVSPVPHAEIAKIAKDILAKDGIDLEIVEFNDYVQPNLAVADGELTANFFQHTPYLKSFAKEHNLSLTSVGGVHIEPMGIYSQKVKALTELKEGAKVAIPNDPTNGGRALLLLQAQGLIKLEPNAGTEATKKQIINNPKKLQITELEAAMLPKVLDDTDIAVINTNFALGAGLNPVKDAIAMEGKDSPYVNIVVVKTGNENNEAVQKLMKALTSPEVKKFIDEKYKGAVVSAF</sequence>
<accession>A0ABR7T502</accession>
<keyword evidence="2 7" id="KW-0732">Signal</keyword>
<dbReference type="PANTHER" id="PTHR30429:SF0">
    <property type="entry name" value="METHIONINE-BINDING LIPOPROTEIN METQ"/>
    <property type="match status" value="1"/>
</dbReference>
<keyword evidence="4" id="KW-0564">Palmitate</keyword>
<evidence type="ECO:0000256" key="6">
    <source>
        <dbReference type="PIRNR" id="PIRNR002854"/>
    </source>
</evidence>
<comment type="similarity">
    <text evidence="6">Belongs to the nlpA lipoprotein family.</text>
</comment>
<feature type="signal peptide" evidence="7">
    <location>
        <begin position="1"/>
        <end position="22"/>
    </location>
</feature>
<reference evidence="8 9" key="1">
    <citation type="submission" date="2020-07" db="EMBL/GenBank/DDBJ databases">
        <title>Draft whole-genome sequence of Heliobacterium chlorum DSM 3682, type strain.</title>
        <authorList>
            <person name="Kyndt J.A."/>
            <person name="Meyer T.E."/>
            <person name="Imhoff J.F."/>
        </authorList>
    </citation>
    <scope>NUCLEOTIDE SEQUENCE [LARGE SCALE GENOMIC DNA]</scope>
    <source>
        <strain evidence="8 9">DSM 3682</strain>
    </source>
</reference>
<comment type="subcellular location">
    <subcellularLocation>
        <location evidence="1">Membrane</location>
        <topology evidence="1">Lipid-anchor</topology>
    </subcellularLocation>
</comment>
<evidence type="ECO:0000256" key="7">
    <source>
        <dbReference type="SAM" id="SignalP"/>
    </source>
</evidence>
<dbReference type="PIRSF" id="PIRSF002854">
    <property type="entry name" value="MetQ"/>
    <property type="match status" value="1"/>
</dbReference>
<name>A0ABR7T502_HELCL</name>
<evidence type="ECO:0000256" key="5">
    <source>
        <dbReference type="ARBA" id="ARBA00023288"/>
    </source>
</evidence>
<feature type="chain" id="PRO_5046780893" description="Lipoprotein" evidence="7">
    <location>
        <begin position="23"/>
        <end position="271"/>
    </location>
</feature>
<evidence type="ECO:0000313" key="8">
    <source>
        <dbReference type="EMBL" id="MBC9784641.1"/>
    </source>
</evidence>
<dbReference type="SUPFAM" id="SSF53850">
    <property type="entry name" value="Periplasmic binding protein-like II"/>
    <property type="match status" value="1"/>
</dbReference>
<keyword evidence="9" id="KW-1185">Reference proteome</keyword>
<protein>
    <recommendedName>
        <fullName evidence="6">Lipoprotein</fullName>
    </recommendedName>
</protein>
<dbReference type="PANTHER" id="PTHR30429">
    <property type="entry name" value="D-METHIONINE-BINDING LIPOPROTEIN METQ"/>
    <property type="match status" value="1"/>
</dbReference>
<evidence type="ECO:0000313" key="9">
    <source>
        <dbReference type="Proteomes" id="UP000617402"/>
    </source>
</evidence>
<dbReference type="PROSITE" id="PS51257">
    <property type="entry name" value="PROKAR_LIPOPROTEIN"/>
    <property type="match status" value="1"/>
</dbReference>
<dbReference type="InterPro" id="IPR004872">
    <property type="entry name" value="Lipoprotein_NlpA"/>
</dbReference>
<proteinExistence type="inferred from homology"/>
<evidence type="ECO:0000256" key="2">
    <source>
        <dbReference type="ARBA" id="ARBA00022729"/>
    </source>
</evidence>
<dbReference type="NCBIfam" id="TIGR00363">
    <property type="entry name" value="MetQ/NlpA family lipoprotein"/>
    <property type="match status" value="1"/>
</dbReference>
<evidence type="ECO:0000256" key="4">
    <source>
        <dbReference type="ARBA" id="ARBA00023139"/>
    </source>
</evidence>
<evidence type="ECO:0000256" key="3">
    <source>
        <dbReference type="ARBA" id="ARBA00023136"/>
    </source>
</evidence>
<evidence type="ECO:0000256" key="1">
    <source>
        <dbReference type="ARBA" id="ARBA00004635"/>
    </source>
</evidence>
<organism evidence="8 9">
    <name type="scientific">Heliobacterium chlorum</name>
    <dbReference type="NCBI Taxonomy" id="2698"/>
    <lineage>
        <taxon>Bacteria</taxon>
        <taxon>Bacillati</taxon>
        <taxon>Bacillota</taxon>
        <taxon>Clostridia</taxon>
        <taxon>Eubacteriales</taxon>
        <taxon>Heliobacteriaceae</taxon>
        <taxon>Heliobacterium</taxon>
    </lineage>
</organism>
<gene>
    <name evidence="8" type="ORF">H1S01_08970</name>
</gene>
<dbReference type="Gene3D" id="3.40.190.10">
    <property type="entry name" value="Periplasmic binding protein-like II"/>
    <property type="match status" value="2"/>
</dbReference>